<name>L0HF53_METFS</name>
<dbReference type="InParanoid" id="L0HF53"/>
<gene>
    <name evidence="3" type="ordered locus">Metfor_1615</name>
</gene>
<feature type="region of interest" description="Disordered" evidence="1">
    <location>
        <begin position="1"/>
        <end position="29"/>
    </location>
</feature>
<reference evidence="3 4" key="2">
    <citation type="journal article" date="2014" name="Genome Announc.">
        <title>Complete Genome Sequence of Methanoregula formicica SMSPT, a Mesophilic Hydrogenotrophic Methanogen Isolated from a Methanogenic Upflow Anaerobic Sludge Blanket Reactor.</title>
        <authorList>
            <person name="Yamamoto K."/>
            <person name="Tamaki H."/>
            <person name="Cadillo-Quiroz H."/>
            <person name="Imachi H."/>
            <person name="Kyrpides N."/>
            <person name="Woyke T."/>
            <person name="Goodwin L."/>
            <person name="Zinder S.H."/>
            <person name="Kamagata Y."/>
            <person name="Liu W.T."/>
        </authorList>
    </citation>
    <scope>NUCLEOTIDE SEQUENCE [LARGE SCALE GENOMIC DNA]</scope>
    <source>
        <strain evidence="4">DSM 22288 / NBRC 105244 / SMSP</strain>
    </source>
</reference>
<dbReference type="RefSeq" id="WP_015285608.1">
    <property type="nucleotide sequence ID" value="NC_019943.1"/>
</dbReference>
<organism evidence="3 4">
    <name type="scientific">Methanoregula formicica (strain DSM 22288 / NBRC 105244 / SMSP)</name>
    <dbReference type="NCBI Taxonomy" id="593750"/>
    <lineage>
        <taxon>Archaea</taxon>
        <taxon>Methanobacteriati</taxon>
        <taxon>Methanobacteriota</taxon>
        <taxon>Stenosarchaea group</taxon>
        <taxon>Methanomicrobia</taxon>
        <taxon>Methanomicrobiales</taxon>
        <taxon>Methanoregulaceae</taxon>
        <taxon>Methanoregula</taxon>
    </lineage>
</organism>
<dbReference type="KEGG" id="mfo:Metfor_1615"/>
<evidence type="ECO:0000256" key="1">
    <source>
        <dbReference type="SAM" id="MobiDB-lite"/>
    </source>
</evidence>
<dbReference type="InterPro" id="IPR036388">
    <property type="entry name" value="WH-like_DNA-bd_sf"/>
</dbReference>
<dbReference type="InterPro" id="IPR007309">
    <property type="entry name" value="TFIIIC_Bblock-bd"/>
</dbReference>
<dbReference type="InterPro" id="IPR036390">
    <property type="entry name" value="WH_DNA-bd_sf"/>
</dbReference>
<feature type="domain" description="B-block binding subunit of TFIIIC" evidence="2">
    <location>
        <begin position="34"/>
        <end position="85"/>
    </location>
</feature>
<evidence type="ECO:0000259" key="2">
    <source>
        <dbReference type="Pfam" id="PF04182"/>
    </source>
</evidence>
<dbReference type="GeneID" id="14308004"/>
<proteinExistence type="predicted"/>
<dbReference type="Pfam" id="PF04182">
    <property type="entry name" value="B-block_TFIIIC"/>
    <property type="match status" value="1"/>
</dbReference>
<sequence>MSRKKSKKEEPPVEEIRGEENHGDPVEDGLKLIQSRPEGVLQSELWKELGVDSRKCSRIVKKLEESGLIERIEFKKEGLKTYLLKAKQMPVNPTHLLAGDELIPCIGCDLECVVEECHPLMDWMYQLAIVSHSED</sequence>
<dbReference type="STRING" id="593750.Metfor_1615"/>
<evidence type="ECO:0000313" key="3">
    <source>
        <dbReference type="EMBL" id="AGB02645.1"/>
    </source>
</evidence>
<dbReference type="OrthoDB" id="31046at2157"/>
<protein>
    <submittedName>
        <fullName evidence="3">B-block binding subunit of TFIIIC</fullName>
    </submittedName>
</protein>
<dbReference type="AlphaFoldDB" id="L0HF53"/>
<reference evidence="4" key="1">
    <citation type="submission" date="2011-12" db="EMBL/GenBank/DDBJ databases">
        <title>Complete sequence of Methanoregula formicicum SMSP.</title>
        <authorList>
            <person name="Lucas S."/>
            <person name="Han J."/>
            <person name="Lapidus A."/>
            <person name="Cheng J.-F."/>
            <person name="Goodwin L."/>
            <person name="Pitluck S."/>
            <person name="Peters L."/>
            <person name="Ovchinnikova G."/>
            <person name="Teshima H."/>
            <person name="Detter J.C."/>
            <person name="Han C."/>
            <person name="Tapia R."/>
            <person name="Land M."/>
            <person name="Hauser L."/>
            <person name="Kyrpides N."/>
            <person name="Ivanova N."/>
            <person name="Pagani I."/>
            <person name="Imachi H."/>
            <person name="Tamaki H."/>
            <person name="Sekiguchi Y."/>
            <person name="Kamagata Y."/>
            <person name="Cadillo-Quiroz H."/>
            <person name="Zinder S."/>
            <person name="Liu W.-T."/>
            <person name="Woyke T."/>
        </authorList>
    </citation>
    <scope>NUCLEOTIDE SEQUENCE [LARGE SCALE GENOMIC DNA]</scope>
    <source>
        <strain evidence="4">DSM 22288 / NBRC 105244 / SMSP</strain>
    </source>
</reference>
<dbReference type="Proteomes" id="UP000010824">
    <property type="component" value="Chromosome"/>
</dbReference>
<keyword evidence="4" id="KW-1185">Reference proteome</keyword>
<dbReference type="SUPFAM" id="SSF46785">
    <property type="entry name" value="Winged helix' DNA-binding domain"/>
    <property type="match status" value="1"/>
</dbReference>
<evidence type="ECO:0000313" key="4">
    <source>
        <dbReference type="Proteomes" id="UP000010824"/>
    </source>
</evidence>
<feature type="compositionally biased region" description="Basic and acidic residues" evidence="1">
    <location>
        <begin position="7"/>
        <end position="29"/>
    </location>
</feature>
<dbReference type="HOGENOM" id="CLU_142666_1_0_2"/>
<dbReference type="eggNOG" id="arCOG04153">
    <property type="taxonomic scope" value="Archaea"/>
</dbReference>
<accession>L0HF53</accession>
<dbReference type="Gene3D" id="1.10.10.10">
    <property type="entry name" value="Winged helix-like DNA-binding domain superfamily/Winged helix DNA-binding domain"/>
    <property type="match status" value="1"/>
</dbReference>
<dbReference type="EMBL" id="CP003167">
    <property type="protein sequence ID" value="AGB02645.1"/>
    <property type="molecule type" value="Genomic_DNA"/>
</dbReference>